<accession>A0A2T5PFS8</accession>
<name>A0A2T5PFS8_9PSED</name>
<evidence type="ECO:0000313" key="2">
    <source>
        <dbReference type="Proteomes" id="UP000244064"/>
    </source>
</evidence>
<keyword evidence="2" id="KW-1185">Reference proteome</keyword>
<organism evidence="1 2">
    <name type="scientific">Pseudomonas mangrovi</name>
    <dbReference type="NCBI Taxonomy" id="2161748"/>
    <lineage>
        <taxon>Bacteria</taxon>
        <taxon>Pseudomonadati</taxon>
        <taxon>Pseudomonadota</taxon>
        <taxon>Gammaproteobacteria</taxon>
        <taxon>Pseudomonadales</taxon>
        <taxon>Pseudomonadaceae</taxon>
        <taxon>Pseudomonas</taxon>
    </lineage>
</organism>
<gene>
    <name evidence="1" type="ORF">DBO85_00020</name>
</gene>
<protein>
    <submittedName>
        <fullName evidence="1">Uncharacterized protein</fullName>
    </submittedName>
</protein>
<sequence length="120" mass="13307">MNNLLKRRKPLFDGEDSDFYRFSAALDLPGGGQLIFDNQRTHYLSELGESADALMSLLERAEKRVDSVAGFASYRQDNLALHYQQTTDPCSGAGYLIVVAAGELQPARYAIYLAGVFAWP</sequence>
<dbReference type="OrthoDB" id="6910111at2"/>
<evidence type="ECO:0000313" key="1">
    <source>
        <dbReference type="EMBL" id="PTU76590.1"/>
    </source>
</evidence>
<dbReference type="EMBL" id="QASN01000001">
    <property type="protein sequence ID" value="PTU76590.1"/>
    <property type="molecule type" value="Genomic_DNA"/>
</dbReference>
<dbReference type="AlphaFoldDB" id="A0A2T5PFS8"/>
<reference evidence="1 2" key="1">
    <citation type="submission" date="2018-04" db="EMBL/GenBank/DDBJ databases">
        <title>Pseudomonas sp. nov., isolated from mangrove soil.</title>
        <authorList>
            <person name="Chen C."/>
        </authorList>
    </citation>
    <scope>NUCLEOTIDE SEQUENCE [LARGE SCALE GENOMIC DNA]</scope>
    <source>
        <strain evidence="1 2">TC-11</strain>
    </source>
</reference>
<comment type="caution">
    <text evidence="1">The sequence shown here is derived from an EMBL/GenBank/DDBJ whole genome shotgun (WGS) entry which is preliminary data.</text>
</comment>
<dbReference type="RefSeq" id="WP_108104032.1">
    <property type="nucleotide sequence ID" value="NZ_QASN01000001.1"/>
</dbReference>
<proteinExistence type="predicted"/>
<dbReference type="Proteomes" id="UP000244064">
    <property type="component" value="Unassembled WGS sequence"/>
</dbReference>